<feature type="transmembrane region" description="Helical" evidence="1">
    <location>
        <begin position="35"/>
        <end position="54"/>
    </location>
</feature>
<proteinExistence type="predicted"/>
<name>A0A5B7GX24_PORTR</name>
<dbReference type="Proteomes" id="UP000324222">
    <property type="component" value="Unassembled WGS sequence"/>
</dbReference>
<keyword evidence="3" id="KW-1185">Reference proteome</keyword>
<comment type="caution">
    <text evidence="2">The sequence shown here is derived from an EMBL/GenBank/DDBJ whole genome shotgun (WGS) entry which is preliminary data.</text>
</comment>
<dbReference type="AlphaFoldDB" id="A0A5B7GX24"/>
<evidence type="ECO:0000313" key="3">
    <source>
        <dbReference type="Proteomes" id="UP000324222"/>
    </source>
</evidence>
<evidence type="ECO:0000313" key="2">
    <source>
        <dbReference type="EMBL" id="MPC63432.1"/>
    </source>
</evidence>
<keyword evidence="1" id="KW-0812">Transmembrane</keyword>
<gene>
    <name evidence="2" type="ORF">E2C01_057530</name>
</gene>
<accession>A0A5B7GX24</accession>
<dbReference type="EMBL" id="VSRR010020802">
    <property type="protein sequence ID" value="MPC63432.1"/>
    <property type="molecule type" value="Genomic_DNA"/>
</dbReference>
<organism evidence="2 3">
    <name type="scientific">Portunus trituberculatus</name>
    <name type="common">Swimming crab</name>
    <name type="synonym">Neptunus trituberculatus</name>
    <dbReference type="NCBI Taxonomy" id="210409"/>
    <lineage>
        <taxon>Eukaryota</taxon>
        <taxon>Metazoa</taxon>
        <taxon>Ecdysozoa</taxon>
        <taxon>Arthropoda</taxon>
        <taxon>Crustacea</taxon>
        <taxon>Multicrustacea</taxon>
        <taxon>Malacostraca</taxon>
        <taxon>Eumalacostraca</taxon>
        <taxon>Eucarida</taxon>
        <taxon>Decapoda</taxon>
        <taxon>Pleocyemata</taxon>
        <taxon>Brachyura</taxon>
        <taxon>Eubrachyura</taxon>
        <taxon>Portunoidea</taxon>
        <taxon>Portunidae</taxon>
        <taxon>Portuninae</taxon>
        <taxon>Portunus</taxon>
    </lineage>
</organism>
<sequence>MAPGRKVFVLEEGRESEKLGLDTDEFVRRRLYRGVTSWSSLRVVVVVVVVVVWCPARRWERSRCGGINASH</sequence>
<keyword evidence="1" id="KW-0472">Membrane</keyword>
<evidence type="ECO:0000256" key="1">
    <source>
        <dbReference type="SAM" id="Phobius"/>
    </source>
</evidence>
<keyword evidence="1" id="KW-1133">Transmembrane helix</keyword>
<protein>
    <submittedName>
        <fullName evidence="2">Uncharacterized protein</fullName>
    </submittedName>
</protein>
<reference evidence="2 3" key="1">
    <citation type="submission" date="2019-05" db="EMBL/GenBank/DDBJ databases">
        <title>Another draft genome of Portunus trituberculatus and its Hox gene families provides insights of decapod evolution.</title>
        <authorList>
            <person name="Jeong J.-H."/>
            <person name="Song I."/>
            <person name="Kim S."/>
            <person name="Choi T."/>
            <person name="Kim D."/>
            <person name="Ryu S."/>
            <person name="Kim W."/>
        </authorList>
    </citation>
    <scope>NUCLEOTIDE SEQUENCE [LARGE SCALE GENOMIC DNA]</scope>
    <source>
        <tissue evidence="2">Muscle</tissue>
    </source>
</reference>